<comment type="caution">
    <text evidence="1">The sequence shown here is derived from an EMBL/GenBank/DDBJ whole genome shotgun (WGS) entry which is preliminary data.</text>
</comment>
<evidence type="ECO:0000313" key="1">
    <source>
        <dbReference type="EMBL" id="KAK6292772.1"/>
    </source>
</evidence>
<accession>A0AAN8KHW3</accession>
<protein>
    <submittedName>
        <fullName evidence="1">Uncharacterized protein</fullName>
    </submittedName>
</protein>
<proteinExistence type="predicted"/>
<dbReference type="PANTHER" id="PTHR31751">
    <property type="entry name" value="SI:CH211-108C17.2-RELATED-RELATED"/>
    <property type="match status" value="1"/>
</dbReference>
<reference evidence="1 2" key="1">
    <citation type="submission" date="2021-04" db="EMBL/GenBank/DDBJ databases">
        <authorList>
            <person name="De Guttry C."/>
            <person name="Zahm M."/>
            <person name="Klopp C."/>
            <person name="Cabau C."/>
            <person name="Louis A."/>
            <person name="Berthelot C."/>
            <person name="Parey E."/>
            <person name="Roest Crollius H."/>
            <person name="Montfort J."/>
            <person name="Robinson-Rechavi M."/>
            <person name="Bucao C."/>
            <person name="Bouchez O."/>
            <person name="Gislard M."/>
            <person name="Lluch J."/>
            <person name="Milhes M."/>
            <person name="Lampietro C."/>
            <person name="Lopez Roques C."/>
            <person name="Donnadieu C."/>
            <person name="Braasch I."/>
            <person name="Desvignes T."/>
            <person name="Postlethwait J."/>
            <person name="Bobe J."/>
            <person name="Wedekind C."/>
            <person name="Guiguen Y."/>
        </authorList>
    </citation>
    <scope>NUCLEOTIDE SEQUENCE [LARGE SCALE GENOMIC DNA]</scope>
    <source>
        <strain evidence="1">Cs_M1</strain>
        <tissue evidence="1">Blood</tissue>
    </source>
</reference>
<sequence>MVKKYIVYKYCLLQLFHCCPVCTRTWNITKRFKGTLISTVQIWPHCDHIKTWKSQQYVSDTPAGNLHLTAAIAFTGSSIAQTNKILNALKVQIISESTFYSHQKTVQLPTIYWQWKSEQRVIQQYVREPVDLGGDMTADLPGHCAKCEQRSWQ</sequence>
<dbReference type="PANTHER" id="PTHR31751:SF42">
    <property type="entry name" value="PROTEIN CBG10204"/>
    <property type="match status" value="1"/>
</dbReference>
<evidence type="ECO:0000313" key="2">
    <source>
        <dbReference type="Proteomes" id="UP001356427"/>
    </source>
</evidence>
<keyword evidence="2" id="KW-1185">Reference proteome</keyword>
<dbReference type="AlphaFoldDB" id="A0AAN8KHW3"/>
<name>A0AAN8KHW3_9TELE</name>
<dbReference type="Proteomes" id="UP001356427">
    <property type="component" value="Unassembled WGS sequence"/>
</dbReference>
<dbReference type="EMBL" id="JAGTTL010000038">
    <property type="protein sequence ID" value="KAK6292772.1"/>
    <property type="molecule type" value="Genomic_DNA"/>
</dbReference>
<organism evidence="1 2">
    <name type="scientific">Coregonus suidteri</name>
    <dbReference type="NCBI Taxonomy" id="861788"/>
    <lineage>
        <taxon>Eukaryota</taxon>
        <taxon>Metazoa</taxon>
        <taxon>Chordata</taxon>
        <taxon>Craniata</taxon>
        <taxon>Vertebrata</taxon>
        <taxon>Euteleostomi</taxon>
        <taxon>Actinopterygii</taxon>
        <taxon>Neopterygii</taxon>
        <taxon>Teleostei</taxon>
        <taxon>Protacanthopterygii</taxon>
        <taxon>Salmoniformes</taxon>
        <taxon>Salmonidae</taxon>
        <taxon>Coregoninae</taxon>
        <taxon>Coregonus</taxon>
    </lineage>
</organism>
<gene>
    <name evidence="1" type="ORF">J4Q44_G00373570</name>
</gene>